<reference evidence="1" key="1">
    <citation type="journal article" date="2014" name="Front. Microbiol.">
        <title>High frequency of phylogenetically diverse reductive dehalogenase-homologous genes in deep subseafloor sedimentary metagenomes.</title>
        <authorList>
            <person name="Kawai M."/>
            <person name="Futagami T."/>
            <person name="Toyoda A."/>
            <person name="Takaki Y."/>
            <person name="Nishi S."/>
            <person name="Hori S."/>
            <person name="Arai W."/>
            <person name="Tsubouchi T."/>
            <person name="Morono Y."/>
            <person name="Uchiyama I."/>
            <person name="Ito T."/>
            <person name="Fujiyama A."/>
            <person name="Inagaki F."/>
            <person name="Takami H."/>
        </authorList>
    </citation>
    <scope>NUCLEOTIDE SEQUENCE</scope>
    <source>
        <strain evidence="1">Expedition CK06-06</strain>
    </source>
</reference>
<sequence length="52" mass="6171">EATGELANKENFWDTVRAVLKHDYYNPRKYYEENLSLNHAAEFLRQKIDGVI</sequence>
<proteinExistence type="predicted"/>
<dbReference type="AlphaFoldDB" id="X1A770"/>
<protein>
    <submittedName>
        <fullName evidence="1">Uncharacterized protein</fullName>
    </submittedName>
</protein>
<comment type="caution">
    <text evidence="1">The sequence shown here is derived from an EMBL/GenBank/DDBJ whole genome shotgun (WGS) entry which is preliminary data.</text>
</comment>
<gene>
    <name evidence="1" type="ORF">S01H4_16660</name>
</gene>
<feature type="non-terminal residue" evidence="1">
    <location>
        <position position="1"/>
    </location>
</feature>
<name>X1A770_9ZZZZ</name>
<organism evidence="1">
    <name type="scientific">marine sediment metagenome</name>
    <dbReference type="NCBI Taxonomy" id="412755"/>
    <lineage>
        <taxon>unclassified sequences</taxon>
        <taxon>metagenomes</taxon>
        <taxon>ecological metagenomes</taxon>
    </lineage>
</organism>
<dbReference type="EMBL" id="BART01007310">
    <property type="protein sequence ID" value="GAG56051.1"/>
    <property type="molecule type" value="Genomic_DNA"/>
</dbReference>
<accession>X1A770</accession>
<evidence type="ECO:0000313" key="1">
    <source>
        <dbReference type="EMBL" id="GAG56051.1"/>
    </source>
</evidence>